<keyword evidence="3" id="KW-1185">Reference proteome</keyword>
<dbReference type="InterPro" id="IPR043917">
    <property type="entry name" value="DUF5753"/>
</dbReference>
<reference evidence="3" key="1">
    <citation type="journal article" date="2019" name="Int. J. Syst. Evol. Microbiol.">
        <title>The Global Catalogue of Microorganisms (GCM) 10K type strain sequencing project: providing services to taxonomists for standard genome sequencing and annotation.</title>
        <authorList>
            <consortium name="The Broad Institute Genomics Platform"/>
            <consortium name="The Broad Institute Genome Sequencing Center for Infectious Disease"/>
            <person name="Wu L."/>
            <person name="Ma J."/>
        </authorList>
    </citation>
    <scope>NUCLEOTIDE SEQUENCE [LARGE SCALE GENOMIC DNA]</scope>
    <source>
        <strain evidence="3">JCM 9687</strain>
    </source>
</reference>
<dbReference type="Pfam" id="PF19054">
    <property type="entry name" value="DUF5753"/>
    <property type="match status" value="1"/>
</dbReference>
<evidence type="ECO:0000313" key="2">
    <source>
        <dbReference type="EMBL" id="GAA3355524.1"/>
    </source>
</evidence>
<evidence type="ECO:0000313" key="3">
    <source>
        <dbReference type="Proteomes" id="UP001500483"/>
    </source>
</evidence>
<name>A0ABP6RKB0_9PSEU</name>
<proteinExistence type="predicted"/>
<feature type="domain" description="DUF5753" evidence="1">
    <location>
        <begin position="1"/>
        <end position="90"/>
    </location>
</feature>
<comment type="caution">
    <text evidence="2">The sequence shown here is derived from an EMBL/GenBank/DDBJ whole genome shotgun (WGS) entry which is preliminary data.</text>
</comment>
<accession>A0ABP6RKB0</accession>
<gene>
    <name evidence="2" type="ORF">GCM10020366_16000</name>
</gene>
<protein>
    <recommendedName>
        <fullName evidence="1">DUF5753 domain-containing protein</fullName>
    </recommendedName>
</protein>
<sequence length="100" mass="10951">MRSQAARLLEEAQRENVTLQVIPFGTGLHAGVVGAFTLLEYDGEPSLVGMEQLGASLLLDEDEHIRMYVDAWQSLQAVTLSPADSLELVRDLVVQLRTAS</sequence>
<evidence type="ECO:0000259" key="1">
    <source>
        <dbReference type="Pfam" id="PF19054"/>
    </source>
</evidence>
<dbReference type="EMBL" id="BAAAYK010000038">
    <property type="protein sequence ID" value="GAA3355524.1"/>
    <property type="molecule type" value="Genomic_DNA"/>
</dbReference>
<dbReference type="Proteomes" id="UP001500483">
    <property type="component" value="Unassembled WGS sequence"/>
</dbReference>
<organism evidence="2 3">
    <name type="scientific">Saccharopolyspora gregorii</name>
    <dbReference type="NCBI Taxonomy" id="33914"/>
    <lineage>
        <taxon>Bacteria</taxon>
        <taxon>Bacillati</taxon>
        <taxon>Actinomycetota</taxon>
        <taxon>Actinomycetes</taxon>
        <taxon>Pseudonocardiales</taxon>
        <taxon>Pseudonocardiaceae</taxon>
        <taxon>Saccharopolyspora</taxon>
    </lineage>
</organism>